<evidence type="ECO:0000256" key="1">
    <source>
        <dbReference type="SAM" id="MobiDB-lite"/>
    </source>
</evidence>
<accession>A0ABN9SX68</accession>
<keyword evidence="3" id="KW-1185">Reference proteome</keyword>
<feature type="region of interest" description="Disordered" evidence="1">
    <location>
        <begin position="1"/>
        <end position="165"/>
    </location>
</feature>
<organism evidence="2 3">
    <name type="scientific">Prorocentrum cordatum</name>
    <dbReference type="NCBI Taxonomy" id="2364126"/>
    <lineage>
        <taxon>Eukaryota</taxon>
        <taxon>Sar</taxon>
        <taxon>Alveolata</taxon>
        <taxon>Dinophyceae</taxon>
        <taxon>Prorocentrales</taxon>
        <taxon>Prorocentraceae</taxon>
        <taxon>Prorocentrum</taxon>
    </lineage>
</organism>
<feature type="compositionally biased region" description="Basic and acidic residues" evidence="1">
    <location>
        <begin position="131"/>
        <end position="142"/>
    </location>
</feature>
<dbReference type="Proteomes" id="UP001189429">
    <property type="component" value="Unassembled WGS sequence"/>
</dbReference>
<comment type="caution">
    <text evidence="2">The sequence shown here is derived from an EMBL/GenBank/DDBJ whole genome shotgun (WGS) entry which is preliminary data.</text>
</comment>
<feature type="compositionally biased region" description="Basic and acidic residues" evidence="1">
    <location>
        <begin position="17"/>
        <end position="27"/>
    </location>
</feature>
<evidence type="ECO:0000313" key="3">
    <source>
        <dbReference type="Proteomes" id="UP001189429"/>
    </source>
</evidence>
<sequence>MQPQGRQPMSAVVCAHVRKEAGEGEGRRRARGQRGSRSRGSDAQEPMETGPNLGTTATRHIWWKLPPLLSGPAPGQTGHISPAIEKQTSEKLAAQNRSPDPRARTARPPPGLHPVKEARAGLRRQGSGRGEQLRAEHMEKIARGKGRREEEEEEEDGGGGGGGGE</sequence>
<feature type="compositionally biased region" description="Basic residues" evidence="1">
    <location>
        <begin position="28"/>
        <end position="37"/>
    </location>
</feature>
<dbReference type="EMBL" id="CAUYUJ010014069">
    <property type="protein sequence ID" value="CAK0837172.1"/>
    <property type="molecule type" value="Genomic_DNA"/>
</dbReference>
<protein>
    <submittedName>
        <fullName evidence="2">Uncharacterized protein</fullName>
    </submittedName>
</protein>
<proteinExistence type="predicted"/>
<reference evidence="2" key="1">
    <citation type="submission" date="2023-10" db="EMBL/GenBank/DDBJ databases">
        <authorList>
            <person name="Chen Y."/>
            <person name="Shah S."/>
            <person name="Dougan E. K."/>
            <person name="Thang M."/>
            <person name="Chan C."/>
        </authorList>
    </citation>
    <scope>NUCLEOTIDE SEQUENCE [LARGE SCALE GENOMIC DNA]</scope>
</reference>
<evidence type="ECO:0000313" key="2">
    <source>
        <dbReference type="EMBL" id="CAK0837172.1"/>
    </source>
</evidence>
<name>A0ABN9SX68_9DINO</name>
<gene>
    <name evidence="2" type="ORF">PCOR1329_LOCUS33444</name>
</gene>